<dbReference type="Proteomes" id="UP000013909">
    <property type="component" value="Unassembled WGS sequence"/>
</dbReference>
<organism evidence="1 2">
    <name type="scientific">Lunatimonas lonarensis</name>
    <dbReference type="NCBI Taxonomy" id="1232681"/>
    <lineage>
        <taxon>Bacteria</taxon>
        <taxon>Pseudomonadati</taxon>
        <taxon>Bacteroidota</taxon>
        <taxon>Cytophagia</taxon>
        <taxon>Cytophagales</taxon>
        <taxon>Cyclobacteriaceae</taxon>
    </lineage>
</organism>
<accession>R7ZV09</accession>
<reference evidence="1 2" key="1">
    <citation type="submission" date="2013-02" db="EMBL/GenBank/DDBJ databases">
        <title>A novel strain isolated from Lonar lake, Maharashtra, India.</title>
        <authorList>
            <person name="Singh A."/>
        </authorList>
    </citation>
    <scope>NUCLEOTIDE SEQUENCE [LARGE SCALE GENOMIC DNA]</scope>
    <source>
        <strain evidence="1 2">AK24</strain>
    </source>
</reference>
<evidence type="ECO:0000313" key="2">
    <source>
        <dbReference type="Proteomes" id="UP000013909"/>
    </source>
</evidence>
<dbReference type="STRING" id="1232681.ADIS_1630"/>
<gene>
    <name evidence="1" type="ORF">ADIS_1630</name>
</gene>
<protein>
    <submittedName>
        <fullName evidence="1">Uncharacterized protein</fullName>
    </submittedName>
</protein>
<keyword evidence="2" id="KW-1185">Reference proteome</keyword>
<name>R7ZV09_9BACT</name>
<dbReference type="EMBL" id="AQHR01000048">
    <property type="protein sequence ID" value="EON77917.1"/>
    <property type="molecule type" value="Genomic_DNA"/>
</dbReference>
<proteinExistence type="predicted"/>
<evidence type="ECO:0000313" key="1">
    <source>
        <dbReference type="EMBL" id="EON77917.1"/>
    </source>
</evidence>
<dbReference type="AlphaFoldDB" id="R7ZV09"/>
<sequence>MLAPLIVPSAFFGGLVRSWQKDMNTTVIMRREDSPRDFSVIVFMGF</sequence>
<comment type="caution">
    <text evidence="1">The sequence shown here is derived from an EMBL/GenBank/DDBJ whole genome shotgun (WGS) entry which is preliminary data.</text>
</comment>